<dbReference type="PANTHER" id="PTHR30602:SF12">
    <property type="entry name" value="AMINO-ACID ACETYLTRANSFERASE NAGS1, CHLOROPLASTIC-RELATED"/>
    <property type="match status" value="1"/>
</dbReference>
<protein>
    <recommendedName>
        <fullName evidence="1">Amino-acid acetyltransferase</fullName>
    </recommendedName>
    <alternativeName>
        <fullName evidence="4">N-acetylglutamate synthase</fullName>
    </alternativeName>
</protein>
<gene>
    <name evidence="6" type="primary">arsN2</name>
    <name evidence="6" type="ORF">UE95_018330</name>
</gene>
<dbReference type="RefSeq" id="WP_080324088.1">
    <property type="nucleotide sequence ID" value="NZ_JYMX02000013.1"/>
</dbReference>
<feature type="domain" description="N-acetyltransferase" evidence="5">
    <location>
        <begin position="1"/>
        <end position="142"/>
    </location>
</feature>
<dbReference type="InterPro" id="IPR000182">
    <property type="entry name" value="GNAT_dom"/>
</dbReference>
<dbReference type="SUPFAM" id="SSF55729">
    <property type="entry name" value="Acyl-CoA N-acyltransferases (Nat)"/>
    <property type="match status" value="1"/>
</dbReference>
<comment type="caution">
    <text evidence="6">The sequence shown here is derived from an EMBL/GenBank/DDBJ whole genome shotgun (WGS) entry which is preliminary data.</text>
</comment>
<reference evidence="6 7" key="2">
    <citation type="journal article" date="2017" name="Front. Microbiol.">
        <title>Genomics Reveals a Unique Clone of Burkholderia cenocepacia Harboring an Actively Excising Novel Genomic Island.</title>
        <authorList>
            <person name="Patil P.P."/>
            <person name="Mali S."/>
            <person name="Midha S."/>
            <person name="Gautam V."/>
            <person name="Dash L."/>
            <person name="Kumar S."/>
            <person name="Shastri J."/>
            <person name="Singhal L."/>
            <person name="Patil P.B."/>
        </authorList>
    </citation>
    <scope>NUCLEOTIDE SEQUENCE [LARGE SCALE GENOMIC DNA]</scope>
    <source>
        <strain evidence="6 7">BC-19</strain>
    </source>
</reference>
<dbReference type="PROSITE" id="PS51186">
    <property type="entry name" value="GNAT"/>
    <property type="match status" value="1"/>
</dbReference>
<sequence length="142" mass="15496">MNIREARPDDLDSIRKLLDLNHLPTADVTETLLNDFLVVDGPRLVAIAGLERFDDIGLLRSLAVSGSERSQGIGKRLVEAVEEKAKATGISSLWLLTTTAKDFFLVVGYSVVSRDDAPAGIRNSSEFRDLCPGSAICMHKQL</sequence>
<dbReference type="InterPro" id="IPR010167">
    <property type="entry name" value="NH2A_AcTrfase"/>
</dbReference>
<dbReference type="GO" id="GO:0016746">
    <property type="term" value="F:acyltransferase activity"/>
    <property type="evidence" value="ECO:0007669"/>
    <property type="project" value="UniProtKB-KW"/>
</dbReference>
<dbReference type="PANTHER" id="PTHR30602">
    <property type="entry name" value="AMINO-ACID ACETYLTRANSFERASE"/>
    <property type="match status" value="1"/>
</dbReference>
<reference evidence="6 7" key="1">
    <citation type="journal article" date="2017" name="Front. Microbiol.">
        <title>Genomics reveals a unique clone of Burkholderia cenocepacia harbouring an actively excising novel genomic island.</title>
        <authorList>
            <person name="Patil P."/>
            <person name="Mali S."/>
            <person name="Midha S."/>
            <person name="Gautam V."/>
            <person name="Dash L."/>
            <person name="Kumar S."/>
            <person name="Shastri J."/>
            <person name="Singhal L."/>
            <person name="Patil P.B."/>
        </authorList>
    </citation>
    <scope>NUCLEOTIDE SEQUENCE [LARGE SCALE GENOMIC DNA]</scope>
    <source>
        <strain evidence="6 7">BC-19</strain>
    </source>
</reference>
<dbReference type="AlphaFoldDB" id="A0ABD4UFX4"/>
<evidence type="ECO:0000313" key="6">
    <source>
        <dbReference type="EMBL" id="MCW3713245.1"/>
    </source>
</evidence>
<dbReference type="Proteomes" id="UP000191686">
    <property type="component" value="Unassembled WGS sequence"/>
</dbReference>
<dbReference type="InterPro" id="IPR016181">
    <property type="entry name" value="Acyl_CoA_acyltransferase"/>
</dbReference>
<accession>A0ABD4UFX4</accession>
<evidence type="ECO:0000259" key="5">
    <source>
        <dbReference type="PROSITE" id="PS51186"/>
    </source>
</evidence>
<proteinExistence type="predicted"/>
<evidence type="ECO:0000256" key="1">
    <source>
        <dbReference type="ARBA" id="ARBA00015231"/>
    </source>
</evidence>
<organism evidence="6 7">
    <name type="scientific">Burkholderia cenocepacia</name>
    <dbReference type="NCBI Taxonomy" id="95486"/>
    <lineage>
        <taxon>Bacteria</taxon>
        <taxon>Pseudomonadati</taxon>
        <taxon>Pseudomonadota</taxon>
        <taxon>Betaproteobacteria</taxon>
        <taxon>Burkholderiales</taxon>
        <taxon>Burkholderiaceae</taxon>
        <taxon>Burkholderia</taxon>
        <taxon>Burkholderia cepacia complex</taxon>
    </lineage>
</organism>
<dbReference type="Pfam" id="PF00583">
    <property type="entry name" value="Acetyltransf_1"/>
    <property type="match status" value="1"/>
</dbReference>
<evidence type="ECO:0000256" key="4">
    <source>
        <dbReference type="ARBA" id="ARBA00033251"/>
    </source>
</evidence>
<dbReference type="CDD" id="cd04301">
    <property type="entry name" value="NAT_SF"/>
    <property type="match status" value="1"/>
</dbReference>
<name>A0ABD4UFX4_9BURK</name>
<dbReference type="Gene3D" id="3.40.630.30">
    <property type="match status" value="1"/>
</dbReference>
<evidence type="ECO:0000256" key="3">
    <source>
        <dbReference type="ARBA" id="ARBA00023315"/>
    </source>
</evidence>
<dbReference type="NCBIfam" id="NF040501">
    <property type="entry name" value="resist_ArsN2"/>
    <property type="match status" value="1"/>
</dbReference>
<keyword evidence="2" id="KW-0808">Transferase</keyword>
<evidence type="ECO:0000313" key="7">
    <source>
        <dbReference type="Proteomes" id="UP000191686"/>
    </source>
</evidence>
<evidence type="ECO:0000256" key="2">
    <source>
        <dbReference type="ARBA" id="ARBA00022679"/>
    </source>
</evidence>
<keyword evidence="3" id="KW-0012">Acyltransferase</keyword>
<dbReference type="EMBL" id="JYMX02000013">
    <property type="protein sequence ID" value="MCW3713245.1"/>
    <property type="molecule type" value="Genomic_DNA"/>
</dbReference>